<dbReference type="Gene3D" id="1.10.287.990">
    <property type="entry name" value="Fe,Mn superoxide dismutase (SOD) domain"/>
    <property type="match status" value="1"/>
</dbReference>
<evidence type="ECO:0000259" key="7">
    <source>
        <dbReference type="Pfam" id="PF00081"/>
    </source>
</evidence>
<evidence type="ECO:0000256" key="4">
    <source>
        <dbReference type="ARBA" id="ARBA00023002"/>
    </source>
</evidence>
<dbReference type="Proteomes" id="UP001241848">
    <property type="component" value="Unassembled WGS sequence"/>
</dbReference>
<name>A0ABT9FLL7_9BACL</name>
<dbReference type="RefSeq" id="WP_305753264.1">
    <property type="nucleotide sequence ID" value="NZ_JAPCKK010000004.1"/>
</dbReference>
<dbReference type="SUPFAM" id="SSF46609">
    <property type="entry name" value="Fe,Mn superoxide dismutase (SOD), N-terminal domain"/>
    <property type="match status" value="1"/>
</dbReference>
<sequence length="381" mass="43491">MTDVFGSLPSVRLLKQIESWKSTERSHISALQEAVPNLEPAYARLLVEWGRVFDETRKITTQVLDGVSKRSGIIDEENIESTGKATQRVHSLQFLLQESSKQSREFRRQMSLLPSASAVIRDSSAAAELLQRADEDSAFYLQTADDYDPQKNNHLQEGLSRSTGEARKASLAPPVPIGEHSLPPLPYPYDALEPHIDEATMRLHHDKHHKSYVDGLNQAEKKLEEARKTNDFALVKHWERELAFHGAGHYLHTLFWNTMSPQGGGTPVGALADQIQQDFGSFDAFKQQFSEAAEKVEGSGWAILVWSPRAGHLEILQAEKHQNLSQWDVIPLLPLDVWEHAYYLKHQNERRKYIDDWWNVVNWPAVDKRFALASQLRWTPY</sequence>
<evidence type="ECO:0000256" key="5">
    <source>
        <dbReference type="SAM" id="Coils"/>
    </source>
</evidence>
<dbReference type="InterPro" id="IPR019833">
    <property type="entry name" value="Mn/Fe_SOD_BS"/>
</dbReference>
<dbReference type="PANTHER" id="PTHR11404">
    <property type="entry name" value="SUPEROXIDE DISMUTASE 2"/>
    <property type="match status" value="1"/>
</dbReference>
<evidence type="ECO:0000256" key="6">
    <source>
        <dbReference type="SAM" id="MobiDB-lite"/>
    </source>
</evidence>
<feature type="compositionally biased region" description="Polar residues" evidence="6">
    <location>
        <begin position="150"/>
        <end position="163"/>
    </location>
</feature>
<keyword evidence="3" id="KW-0479">Metal-binding</keyword>
<dbReference type="Pfam" id="PF02777">
    <property type="entry name" value="Sod_Fe_C"/>
    <property type="match status" value="1"/>
</dbReference>
<evidence type="ECO:0000313" key="9">
    <source>
        <dbReference type="EMBL" id="MDP4095628.1"/>
    </source>
</evidence>
<feature type="domain" description="Manganese/iron superoxide dismutase C-terminal" evidence="8">
    <location>
        <begin position="268"/>
        <end position="369"/>
    </location>
</feature>
<dbReference type="InterPro" id="IPR036324">
    <property type="entry name" value="Mn/Fe_SOD_N_sf"/>
</dbReference>
<reference evidence="9 10" key="1">
    <citation type="submission" date="2022-10" db="EMBL/GenBank/DDBJ databases">
        <title>Paenibacillus description and whole genome data of maize root bacterial community.</title>
        <authorList>
            <person name="Marton D."/>
            <person name="Farkas M."/>
            <person name="Cserhati M."/>
        </authorList>
    </citation>
    <scope>NUCLEOTIDE SEQUENCE [LARGE SCALE GENOMIC DNA]</scope>
    <source>
        <strain evidence="9 10">P96</strain>
    </source>
</reference>
<dbReference type="SUPFAM" id="SSF54719">
    <property type="entry name" value="Fe,Mn superoxide dismutase (SOD), C-terminal domain"/>
    <property type="match status" value="1"/>
</dbReference>
<feature type="domain" description="Manganese/iron superoxide dismutase N-terminal" evidence="7">
    <location>
        <begin position="179"/>
        <end position="260"/>
    </location>
</feature>
<dbReference type="Pfam" id="PF00081">
    <property type="entry name" value="Sod_Fe_N"/>
    <property type="match status" value="1"/>
</dbReference>
<proteinExistence type="inferred from homology"/>
<evidence type="ECO:0000256" key="2">
    <source>
        <dbReference type="ARBA" id="ARBA00012682"/>
    </source>
</evidence>
<accession>A0ABT9FLL7</accession>
<dbReference type="PANTHER" id="PTHR11404:SF6">
    <property type="entry name" value="SUPEROXIDE DISMUTASE [MN], MITOCHONDRIAL"/>
    <property type="match status" value="1"/>
</dbReference>
<dbReference type="PRINTS" id="PR01703">
    <property type="entry name" value="MNSODISMTASE"/>
</dbReference>
<keyword evidence="4" id="KW-0560">Oxidoreductase</keyword>
<evidence type="ECO:0000256" key="1">
    <source>
        <dbReference type="ARBA" id="ARBA00008714"/>
    </source>
</evidence>
<dbReference type="InterPro" id="IPR019832">
    <property type="entry name" value="Mn/Fe_SOD_C"/>
</dbReference>
<evidence type="ECO:0000256" key="3">
    <source>
        <dbReference type="ARBA" id="ARBA00022723"/>
    </source>
</evidence>
<organism evidence="9 10">
    <name type="scientific">Paenibacillus zeirhizosphaerae</name>
    <dbReference type="NCBI Taxonomy" id="2987519"/>
    <lineage>
        <taxon>Bacteria</taxon>
        <taxon>Bacillati</taxon>
        <taxon>Bacillota</taxon>
        <taxon>Bacilli</taxon>
        <taxon>Bacillales</taxon>
        <taxon>Paenibacillaceae</taxon>
        <taxon>Paenibacillus</taxon>
    </lineage>
</organism>
<dbReference type="InterPro" id="IPR036314">
    <property type="entry name" value="SOD_C_sf"/>
</dbReference>
<dbReference type="PROSITE" id="PS00088">
    <property type="entry name" value="SOD_MN"/>
    <property type="match status" value="1"/>
</dbReference>
<protein>
    <recommendedName>
        <fullName evidence="2">superoxide dismutase</fullName>
        <ecNumber evidence="2">1.15.1.1</ecNumber>
    </recommendedName>
</protein>
<dbReference type="InterPro" id="IPR019831">
    <property type="entry name" value="Mn/Fe_SOD_N"/>
</dbReference>
<evidence type="ECO:0000259" key="8">
    <source>
        <dbReference type="Pfam" id="PF02777"/>
    </source>
</evidence>
<comment type="similarity">
    <text evidence="1">Belongs to the iron/manganese superoxide dismutase family.</text>
</comment>
<feature type="region of interest" description="Disordered" evidence="6">
    <location>
        <begin position="146"/>
        <end position="179"/>
    </location>
</feature>
<dbReference type="EMBL" id="JAPCKK010000004">
    <property type="protein sequence ID" value="MDP4095628.1"/>
    <property type="molecule type" value="Genomic_DNA"/>
</dbReference>
<keyword evidence="10" id="KW-1185">Reference proteome</keyword>
<evidence type="ECO:0000313" key="10">
    <source>
        <dbReference type="Proteomes" id="UP001241848"/>
    </source>
</evidence>
<gene>
    <name evidence="9" type="ORF">OIN60_02325</name>
</gene>
<comment type="caution">
    <text evidence="9">The sequence shown here is derived from an EMBL/GenBank/DDBJ whole genome shotgun (WGS) entry which is preliminary data.</text>
</comment>
<dbReference type="Gene3D" id="3.55.40.20">
    <property type="entry name" value="Iron/manganese superoxide dismutase, C-terminal domain"/>
    <property type="match status" value="1"/>
</dbReference>
<keyword evidence="5" id="KW-0175">Coiled coil</keyword>
<dbReference type="EC" id="1.15.1.1" evidence="2"/>
<feature type="coiled-coil region" evidence="5">
    <location>
        <begin position="209"/>
        <end position="236"/>
    </location>
</feature>
<dbReference type="InterPro" id="IPR050265">
    <property type="entry name" value="Fe/Mn_Superoxide_Dismutase"/>
</dbReference>
<dbReference type="InterPro" id="IPR001189">
    <property type="entry name" value="Mn/Fe_SOD"/>
</dbReference>